<dbReference type="EMBL" id="JASCRZ010000004">
    <property type="protein sequence ID" value="MDI5895357.1"/>
    <property type="molecule type" value="Genomic_DNA"/>
</dbReference>
<keyword evidence="2" id="KW-1185">Reference proteome</keyword>
<gene>
    <name evidence="1" type="ORF">QLS65_10675</name>
</gene>
<name>A0ABT6VEC1_9FLAO</name>
<accession>A0ABT6VEC1</accession>
<dbReference type="RefSeq" id="WP_282717545.1">
    <property type="nucleotide sequence ID" value="NZ_JASCRZ010000004.1"/>
</dbReference>
<sequence length="49" mass="5652">MRKTIFKISIHLLISSILTSLEHLVVQFGGQAFPLDRFCFNENLNVNVF</sequence>
<dbReference type="Proteomes" id="UP001243403">
    <property type="component" value="Unassembled WGS sequence"/>
</dbReference>
<reference evidence="1 2" key="1">
    <citation type="submission" date="2023-04" db="EMBL/GenBank/DDBJ databases">
        <title>Two novel species of Flavobacterium.</title>
        <authorList>
            <person name="Liu Q."/>
            <person name="Xin Y.-H."/>
        </authorList>
    </citation>
    <scope>NUCLEOTIDE SEQUENCE [LARGE SCALE GENOMIC DNA]</scope>
    <source>
        <strain evidence="1 2">LB1P51</strain>
    </source>
</reference>
<evidence type="ECO:0000313" key="2">
    <source>
        <dbReference type="Proteomes" id="UP001243403"/>
    </source>
</evidence>
<organism evidence="1 2">
    <name type="scientific">Flavobacterium algoritolerans</name>
    <dbReference type="NCBI Taxonomy" id="3041254"/>
    <lineage>
        <taxon>Bacteria</taxon>
        <taxon>Pseudomonadati</taxon>
        <taxon>Bacteroidota</taxon>
        <taxon>Flavobacteriia</taxon>
        <taxon>Flavobacteriales</taxon>
        <taxon>Flavobacteriaceae</taxon>
        <taxon>Flavobacterium</taxon>
    </lineage>
</organism>
<evidence type="ECO:0000313" key="1">
    <source>
        <dbReference type="EMBL" id="MDI5895357.1"/>
    </source>
</evidence>
<protein>
    <submittedName>
        <fullName evidence="1">Uncharacterized protein</fullName>
    </submittedName>
</protein>
<proteinExistence type="predicted"/>
<comment type="caution">
    <text evidence="1">The sequence shown here is derived from an EMBL/GenBank/DDBJ whole genome shotgun (WGS) entry which is preliminary data.</text>
</comment>